<feature type="compositionally biased region" description="Basic residues" evidence="1">
    <location>
        <begin position="294"/>
        <end position="315"/>
    </location>
</feature>
<sequence>MAASGRPEPQRRPGAAPGPALRVGQAEARLLNGVLGDPLLHLRLHHQRRSLLFDLGEGSRLSARIAHQVSDVFISHAHMDHICGLLWLLRSRIGPFPACRLYGPPGLAGHVQGMVNAVLWDRVGERAPGFEVLELHEGDRLLRAGVRAGRRAPMPLAPRRAPDGYLLAEPQFRVRGRALDHGTPVLAFAYEPPRQLNVRKERLAARGWPPGPWLGELRRRVLAGDRDGDLALPDGRRWPVERLAAELLLERPGQRLVYATDLADTPTNRQALVSLARGGAYALLRGALSPGRGRSGRPHRPPDRRRLRSDRRRGRGAAVGALSLFPPPQPRPQGPDRGGTRGLWRRGGGAWPAPPILNGVARR</sequence>
<feature type="region of interest" description="Disordered" evidence="1">
    <location>
        <begin position="286"/>
        <end position="363"/>
    </location>
</feature>
<feature type="domain" description="Metallo-beta-lactamase" evidence="2">
    <location>
        <begin position="68"/>
        <end position="121"/>
    </location>
</feature>
<dbReference type="PANTHER" id="PTHR46018:SF7">
    <property type="entry name" value="RIBONUCLEASE Z"/>
    <property type="match status" value="1"/>
</dbReference>
<accession>Q0A7X5</accession>
<dbReference type="HOGENOM" id="CLU_762150_0_0_6"/>
<evidence type="ECO:0000256" key="1">
    <source>
        <dbReference type="SAM" id="MobiDB-lite"/>
    </source>
</evidence>
<evidence type="ECO:0000313" key="3">
    <source>
        <dbReference type="EMBL" id="ABI57062.1"/>
    </source>
</evidence>
<name>Q0A7X5_ALKEH</name>
<dbReference type="EMBL" id="CP000453">
    <property type="protein sequence ID" value="ABI57062.1"/>
    <property type="molecule type" value="Genomic_DNA"/>
</dbReference>
<evidence type="ECO:0000313" key="4">
    <source>
        <dbReference type="Proteomes" id="UP000001962"/>
    </source>
</evidence>
<dbReference type="Gene3D" id="3.60.15.10">
    <property type="entry name" value="Ribonuclease Z/Hydroxyacylglutathione hydrolase-like"/>
    <property type="match status" value="1"/>
</dbReference>
<dbReference type="PANTHER" id="PTHR46018">
    <property type="entry name" value="ZINC PHOSPHODIESTERASE ELAC PROTEIN 1"/>
    <property type="match status" value="1"/>
</dbReference>
<dbReference type="InterPro" id="IPR001279">
    <property type="entry name" value="Metallo-B-lactamas"/>
</dbReference>
<keyword evidence="3" id="KW-0378">Hydrolase</keyword>
<feature type="compositionally biased region" description="Gly residues" evidence="1">
    <location>
        <begin position="336"/>
        <end position="350"/>
    </location>
</feature>
<organism evidence="3 4">
    <name type="scientific">Alkalilimnicola ehrlichii (strain ATCC BAA-1101 / DSM 17681 / MLHE-1)</name>
    <dbReference type="NCBI Taxonomy" id="187272"/>
    <lineage>
        <taxon>Bacteria</taxon>
        <taxon>Pseudomonadati</taxon>
        <taxon>Pseudomonadota</taxon>
        <taxon>Gammaproteobacteria</taxon>
        <taxon>Chromatiales</taxon>
        <taxon>Ectothiorhodospiraceae</taxon>
        <taxon>Alkalilimnicola</taxon>
    </lineage>
</organism>
<gene>
    <name evidence="3" type="ordered locus">Mlg_1716</name>
</gene>
<dbReference type="Pfam" id="PF00753">
    <property type="entry name" value="Lactamase_B"/>
    <property type="match status" value="1"/>
</dbReference>
<dbReference type="eggNOG" id="COG1234">
    <property type="taxonomic scope" value="Bacteria"/>
</dbReference>
<dbReference type="AlphaFoldDB" id="Q0A7X5"/>
<dbReference type="GO" id="GO:0042781">
    <property type="term" value="F:3'-tRNA processing endoribonuclease activity"/>
    <property type="evidence" value="ECO:0007669"/>
    <property type="project" value="TreeGrafter"/>
</dbReference>
<keyword evidence="4" id="KW-1185">Reference proteome</keyword>
<dbReference type="InterPro" id="IPR036866">
    <property type="entry name" value="RibonucZ/Hydroxyglut_hydro"/>
</dbReference>
<reference evidence="4" key="1">
    <citation type="submission" date="2006-08" db="EMBL/GenBank/DDBJ databases">
        <title>Complete sequence of Alkalilimnicola ehrilichei MLHE-1.</title>
        <authorList>
            <person name="Copeland A."/>
            <person name="Lucas S."/>
            <person name="Lapidus A."/>
            <person name="Barry K."/>
            <person name="Detter J.C."/>
            <person name="Glavina del Rio T."/>
            <person name="Hammon N."/>
            <person name="Israni S."/>
            <person name="Dalin E."/>
            <person name="Tice H."/>
            <person name="Pitluck S."/>
            <person name="Sims D."/>
            <person name="Brettin T."/>
            <person name="Bruce D."/>
            <person name="Han C."/>
            <person name="Tapia R."/>
            <person name="Gilna P."/>
            <person name="Schmutz J."/>
            <person name="Larimer F."/>
            <person name="Land M."/>
            <person name="Hauser L."/>
            <person name="Kyrpides N."/>
            <person name="Mikhailova N."/>
            <person name="Oremland R.S."/>
            <person name="Hoeft S.E."/>
            <person name="Switzer-Blum J."/>
            <person name="Kulp T."/>
            <person name="King G."/>
            <person name="Tabita R."/>
            <person name="Witte B."/>
            <person name="Santini J.M."/>
            <person name="Basu P."/>
            <person name="Hollibaugh J.T."/>
            <person name="Xie G."/>
            <person name="Stolz J.F."/>
            <person name="Richardson P."/>
        </authorList>
    </citation>
    <scope>NUCLEOTIDE SEQUENCE [LARGE SCALE GENOMIC DNA]</scope>
    <source>
        <strain evidence="4">ATCC BAA-1101 / DSM 17681 / MLHE-1</strain>
    </source>
</reference>
<dbReference type="RefSeq" id="WP_011629456.1">
    <property type="nucleotide sequence ID" value="NC_008340.1"/>
</dbReference>
<protein>
    <submittedName>
        <fullName evidence="3">Metal-dependent hydrolases of the beta-lactamase superfamily III-like protein</fullName>
    </submittedName>
</protein>
<proteinExistence type="predicted"/>
<dbReference type="Proteomes" id="UP000001962">
    <property type="component" value="Chromosome"/>
</dbReference>
<dbReference type="KEGG" id="aeh:Mlg_1716"/>
<evidence type="ECO:0000259" key="2">
    <source>
        <dbReference type="Pfam" id="PF00753"/>
    </source>
</evidence>
<dbReference type="SUPFAM" id="SSF56281">
    <property type="entry name" value="Metallo-hydrolase/oxidoreductase"/>
    <property type="match status" value="1"/>
</dbReference>